<reference evidence="1 2" key="1">
    <citation type="journal article" date="2015" name="Int. J. Syst. Evol. Microbiol.">
        <title>Nitrosospira lacus sp. nov., a psychrotolerant, ammonia-oxidizing bacterium from sandy lake sediment.</title>
        <authorList>
            <person name="Urakawa H."/>
            <person name="Garcia J.C."/>
            <person name="Nielsen J.L."/>
            <person name="Le V.Q."/>
            <person name="Kozlowski J.A."/>
            <person name="Stein L.Y."/>
            <person name="Lim C.K."/>
            <person name="Pommerening-Roser A."/>
            <person name="Martens-Habbena W."/>
            <person name="Stahl D.A."/>
            <person name="Klotz M.G."/>
        </authorList>
    </citation>
    <scope>NUCLEOTIDE SEQUENCE [LARGE SCALE GENOMIC DNA]</scope>
    <source>
        <strain evidence="1 2">APG3</strain>
    </source>
</reference>
<accession>A0A1W6SLM9</accession>
<dbReference type="AlphaFoldDB" id="A0A1W6SLM9"/>
<proteinExistence type="predicted"/>
<keyword evidence="2" id="KW-1185">Reference proteome</keyword>
<dbReference type="KEGG" id="nlc:EBAPG3_15000"/>
<evidence type="ECO:0000313" key="1">
    <source>
        <dbReference type="EMBL" id="ARO86701.1"/>
    </source>
</evidence>
<organism evidence="1 2">
    <name type="scientific">Nitrosospira lacus</name>
    <dbReference type="NCBI Taxonomy" id="1288494"/>
    <lineage>
        <taxon>Bacteria</taxon>
        <taxon>Pseudomonadati</taxon>
        <taxon>Pseudomonadota</taxon>
        <taxon>Betaproteobacteria</taxon>
        <taxon>Nitrosomonadales</taxon>
        <taxon>Nitrosomonadaceae</taxon>
        <taxon>Nitrosospira</taxon>
    </lineage>
</organism>
<sequence length="88" mass="10122">MRPTAYFILPSRWIQAFQQRPTARLEHSKRKSGIFAADFFKVRQAASIMIHRLLSGIKGTLLHMRRSAGWNIHSIGAQMKTVITENDQ</sequence>
<dbReference type="Proteomes" id="UP000012179">
    <property type="component" value="Chromosome"/>
</dbReference>
<evidence type="ECO:0000313" key="2">
    <source>
        <dbReference type="Proteomes" id="UP000012179"/>
    </source>
</evidence>
<protein>
    <submittedName>
        <fullName evidence="1">Uncharacterized protein</fullName>
    </submittedName>
</protein>
<dbReference type="EMBL" id="CP021106">
    <property type="protein sequence ID" value="ARO86701.1"/>
    <property type="molecule type" value="Genomic_DNA"/>
</dbReference>
<name>A0A1W6SLM9_9PROT</name>
<gene>
    <name evidence="1" type="ORF">EBAPG3_002320</name>
</gene>